<dbReference type="Pfam" id="PF13585">
    <property type="entry name" value="CHU_C"/>
    <property type="match status" value="1"/>
</dbReference>
<dbReference type="InterPro" id="IPR026341">
    <property type="entry name" value="T9SS_type_B"/>
</dbReference>
<protein>
    <recommendedName>
        <fullName evidence="4">Gliding motility-associated C-terminal domain-containing protein</fullName>
    </recommendedName>
</protein>
<keyword evidence="1" id="KW-0732">Signal</keyword>
<reference evidence="3" key="1">
    <citation type="journal article" date="2019" name="Int. J. Syst. Evol. Microbiol.">
        <title>The Global Catalogue of Microorganisms (GCM) 10K type strain sequencing project: providing services to taxonomists for standard genome sequencing and annotation.</title>
        <authorList>
            <consortium name="The Broad Institute Genomics Platform"/>
            <consortium name="The Broad Institute Genome Sequencing Center for Infectious Disease"/>
            <person name="Wu L."/>
            <person name="Ma J."/>
        </authorList>
    </citation>
    <scope>NUCLEOTIDE SEQUENCE [LARGE SCALE GENOMIC DNA]</scope>
    <source>
        <strain evidence="3">JCM 18325</strain>
    </source>
</reference>
<evidence type="ECO:0008006" key="4">
    <source>
        <dbReference type="Google" id="ProtNLM"/>
    </source>
</evidence>
<keyword evidence="3" id="KW-1185">Reference proteome</keyword>
<evidence type="ECO:0000313" key="2">
    <source>
        <dbReference type="EMBL" id="GAA4816033.1"/>
    </source>
</evidence>
<evidence type="ECO:0000256" key="1">
    <source>
        <dbReference type="SAM" id="SignalP"/>
    </source>
</evidence>
<dbReference type="NCBIfam" id="TIGR04131">
    <property type="entry name" value="Bac_Flav_CTERM"/>
    <property type="match status" value="1"/>
</dbReference>
<comment type="caution">
    <text evidence="2">The sequence shown here is derived from an EMBL/GenBank/DDBJ whole genome shotgun (WGS) entry which is preliminary data.</text>
</comment>
<dbReference type="Gene3D" id="2.60.40.10">
    <property type="entry name" value="Immunoglobulins"/>
    <property type="match status" value="1"/>
</dbReference>
<organism evidence="2 3">
    <name type="scientific">Litoribaculum gwangyangense</name>
    <dbReference type="NCBI Taxonomy" id="1130722"/>
    <lineage>
        <taxon>Bacteria</taxon>
        <taxon>Pseudomonadati</taxon>
        <taxon>Bacteroidota</taxon>
        <taxon>Flavobacteriia</taxon>
        <taxon>Flavobacteriales</taxon>
        <taxon>Flavobacteriaceae</taxon>
        <taxon>Litoribaculum</taxon>
    </lineage>
</organism>
<gene>
    <name evidence="2" type="ORF">GCM10023330_25350</name>
</gene>
<dbReference type="Proteomes" id="UP001501433">
    <property type="component" value="Unassembled WGS sequence"/>
</dbReference>
<dbReference type="RefSeq" id="WP_345277385.1">
    <property type="nucleotide sequence ID" value="NZ_BAABJW010000004.1"/>
</dbReference>
<accession>A0ABP9CSC7</accession>
<evidence type="ECO:0000313" key="3">
    <source>
        <dbReference type="Proteomes" id="UP001501433"/>
    </source>
</evidence>
<dbReference type="InterPro" id="IPR013783">
    <property type="entry name" value="Ig-like_fold"/>
</dbReference>
<sequence length="574" mass="63104">MRTLLFILCFLTITAINGQACPSLTSPINGATNVPINTTIRWNNVEGVTGYIINIGTFSGGSDLASTQTGGNFYTPPLGLPDNTEIFVTITLFFFNRADIVCQTESFFTENITTVPACTVLKSPTNNATGINIGSNISWNYALGATGYFLTLGTISGAGDLINNLDLGNVLEYNPTVDFPPLTEIFVSVVPYNKNGSLSACSEERFTTGAIAALPNCSSITYPINGQTNVPLSPLIEWEASLGATGYIVSIGSTPFENDILDEGIFSTNSTFVLNFENNSLYFIRIIPFNSSGRALGCVQTSFSTILGCGPFFDIDTGELRTLNPVIDFPDEVEICVNEPSNVISSSDQADGYRWYYVNPINGEAILISEEKQLNTSDTGQYIYEAFNYSQSDNSAIECASLKEFRVIESNGFLAIENVSVKDVDGALEILIQMSGLGNYEYSITSEKGPFQDSNFFPSAPPDTQAIYVRNKNGCGKAEFRISNLNDKAFPRFFTPNGDGFNDFWQYKPQSDDDFKMETIFIYNQYGKLIKQLNPYSEGWNGTVNSKPLPNSDYWYRAKDSNGKVYKGHFSLRR</sequence>
<dbReference type="EMBL" id="BAABJW010000004">
    <property type="protein sequence ID" value="GAA4816033.1"/>
    <property type="molecule type" value="Genomic_DNA"/>
</dbReference>
<feature type="signal peptide" evidence="1">
    <location>
        <begin position="1"/>
        <end position="20"/>
    </location>
</feature>
<feature type="chain" id="PRO_5046535189" description="Gliding motility-associated C-terminal domain-containing protein" evidence="1">
    <location>
        <begin position="21"/>
        <end position="574"/>
    </location>
</feature>
<name>A0ABP9CSC7_9FLAO</name>
<proteinExistence type="predicted"/>